<evidence type="ECO:0000256" key="9">
    <source>
        <dbReference type="RuleBase" id="RU003945"/>
    </source>
</evidence>
<reference evidence="12 13" key="1">
    <citation type="journal article" date="2015" name="Nature">
        <title>rRNA introns, odd ribosomes, and small enigmatic genomes across a large radiation of phyla.</title>
        <authorList>
            <person name="Brown C.T."/>
            <person name="Hug L.A."/>
            <person name="Thomas B.C."/>
            <person name="Sharon I."/>
            <person name="Castelle C.J."/>
            <person name="Singh A."/>
            <person name="Wilkins M.J."/>
            <person name="Williams K.H."/>
            <person name="Banfield J.F."/>
        </authorList>
    </citation>
    <scope>NUCLEOTIDE SEQUENCE [LARGE SCALE GENOMIC DNA]</scope>
</reference>
<evidence type="ECO:0000256" key="6">
    <source>
        <dbReference type="ARBA" id="ARBA00022989"/>
    </source>
</evidence>
<evidence type="ECO:0000256" key="7">
    <source>
        <dbReference type="ARBA" id="ARBA00023136"/>
    </source>
</evidence>
<dbReference type="PANTHER" id="PTHR12428:SF65">
    <property type="entry name" value="CYTOCHROME C OXIDASE ASSEMBLY PROTEIN COX18, MITOCHONDRIAL"/>
    <property type="match status" value="1"/>
</dbReference>
<evidence type="ECO:0000313" key="12">
    <source>
        <dbReference type="EMBL" id="KKR09612.1"/>
    </source>
</evidence>
<evidence type="ECO:0000256" key="10">
    <source>
        <dbReference type="SAM" id="Phobius"/>
    </source>
</evidence>
<dbReference type="GO" id="GO:0051205">
    <property type="term" value="P:protein insertion into membrane"/>
    <property type="evidence" value="ECO:0007669"/>
    <property type="project" value="TreeGrafter"/>
</dbReference>
<dbReference type="InterPro" id="IPR028055">
    <property type="entry name" value="YidC/Oxa/ALB_C"/>
</dbReference>
<evidence type="ECO:0000256" key="1">
    <source>
        <dbReference type="ARBA" id="ARBA00004651"/>
    </source>
</evidence>
<evidence type="ECO:0000256" key="4">
    <source>
        <dbReference type="ARBA" id="ARBA00022692"/>
    </source>
</evidence>
<accession>A0A837HTE9</accession>
<dbReference type="CDD" id="cd20070">
    <property type="entry name" value="5TM_YidC_Alb3"/>
    <property type="match status" value="1"/>
</dbReference>
<feature type="domain" description="Membrane insertase YidC/Oxa/ALB C-terminal" evidence="11">
    <location>
        <begin position="28"/>
        <end position="228"/>
    </location>
</feature>
<keyword evidence="6 10" id="KW-1133">Transmembrane helix</keyword>
<keyword evidence="2" id="KW-0813">Transport</keyword>
<dbReference type="EMBL" id="LBWL01000001">
    <property type="protein sequence ID" value="KKR09612.1"/>
    <property type="molecule type" value="Genomic_DNA"/>
</dbReference>
<comment type="similarity">
    <text evidence="9">Belongs to the OXA1/ALB3/YidC family.</text>
</comment>
<evidence type="ECO:0000256" key="2">
    <source>
        <dbReference type="ARBA" id="ARBA00022448"/>
    </source>
</evidence>
<protein>
    <submittedName>
        <fullName evidence="12">60 kDa inner membrane insertion protein</fullName>
    </submittedName>
</protein>
<dbReference type="Proteomes" id="UP000033996">
    <property type="component" value="Unassembled WGS sequence"/>
</dbReference>
<feature type="transmembrane region" description="Helical" evidence="10">
    <location>
        <begin position="29"/>
        <end position="48"/>
    </location>
</feature>
<feature type="transmembrane region" description="Helical" evidence="10">
    <location>
        <begin position="191"/>
        <end position="214"/>
    </location>
</feature>
<dbReference type="InterPro" id="IPR047196">
    <property type="entry name" value="YidC_ALB_C"/>
</dbReference>
<evidence type="ECO:0000256" key="3">
    <source>
        <dbReference type="ARBA" id="ARBA00022475"/>
    </source>
</evidence>
<dbReference type="GO" id="GO:0005886">
    <property type="term" value="C:plasma membrane"/>
    <property type="evidence" value="ECO:0007669"/>
    <property type="project" value="UniProtKB-SubCell"/>
</dbReference>
<keyword evidence="3" id="KW-1003">Cell membrane</keyword>
<dbReference type="Pfam" id="PF02096">
    <property type="entry name" value="60KD_IMP"/>
    <property type="match status" value="1"/>
</dbReference>
<sequence>MALFNEILYRPLLNLAVAIYNILPGHDFGVAVIVLTILVRLVLMPLSIKALLSQRKLTQLGADVNLLKEKHKDDKSRQSEEIMKLYKDKGVNPIGGCLPLLIQFPLIIALYKVFGDGIKPEALSSLYSFVARPEVIKATFLGIIDLAHRNIPLTLLAGGLQFIQAWQQKKNTVPQTEGAGKEVAALTNQMLYFFPLFIIIIGWKLPAGLILYWVTSTAYSIFEQAYIKMKHN</sequence>
<comment type="caution">
    <text evidence="12">The sequence shown here is derived from an EMBL/GenBank/DDBJ whole genome shotgun (WGS) entry which is preliminary data.</text>
</comment>
<dbReference type="InterPro" id="IPR001708">
    <property type="entry name" value="YidC/ALB3/OXA1/COX18"/>
</dbReference>
<keyword evidence="5" id="KW-0653">Protein transport</keyword>
<dbReference type="PANTHER" id="PTHR12428">
    <property type="entry name" value="OXA1"/>
    <property type="match status" value="1"/>
</dbReference>
<name>A0A837HTE9_9BACT</name>
<organism evidence="12 13">
    <name type="scientific">Candidatus Yanofskybacteria bacterium GW2011_GWD1_39_16</name>
    <dbReference type="NCBI Taxonomy" id="1619030"/>
    <lineage>
        <taxon>Bacteria</taxon>
        <taxon>Candidatus Yanofskyibacteriota</taxon>
    </lineage>
</organism>
<dbReference type="NCBIfam" id="TIGR03592">
    <property type="entry name" value="yidC_oxa1_cterm"/>
    <property type="match status" value="1"/>
</dbReference>
<evidence type="ECO:0000313" key="13">
    <source>
        <dbReference type="Proteomes" id="UP000033996"/>
    </source>
</evidence>
<evidence type="ECO:0000259" key="11">
    <source>
        <dbReference type="Pfam" id="PF02096"/>
    </source>
</evidence>
<gene>
    <name evidence="12" type="ORF">UT35_C0001G0009</name>
</gene>
<comment type="subcellular location">
    <subcellularLocation>
        <location evidence="1">Cell membrane</location>
        <topology evidence="1">Multi-pass membrane protein</topology>
    </subcellularLocation>
    <subcellularLocation>
        <location evidence="9">Membrane</location>
        <topology evidence="9">Multi-pass membrane protein</topology>
    </subcellularLocation>
</comment>
<keyword evidence="4 9" id="KW-0812">Transmembrane</keyword>
<dbReference type="GO" id="GO:0032977">
    <property type="term" value="F:membrane insertase activity"/>
    <property type="evidence" value="ECO:0007669"/>
    <property type="project" value="InterPro"/>
</dbReference>
<evidence type="ECO:0000256" key="8">
    <source>
        <dbReference type="ARBA" id="ARBA00023186"/>
    </source>
</evidence>
<keyword evidence="8" id="KW-0143">Chaperone</keyword>
<dbReference type="GO" id="GO:0015031">
    <property type="term" value="P:protein transport"/>
    <property type="evidence" value="ECO:0007669"/>
    <property type="project" value="UniProtKB-KW"/>
</dbReference>
<keyword evidence="7 10" id="KW-0472">Membrane</keyword>
<evidence type="ECO:0000256" key="5">
    <source>
        <dbReference type="ARBA" id="ARBA00022927"/>
    </source>
</evidence>
<proteinExistence type="inferred from homology"/>
<dbReference type="AlphaFoldDB" id="A0A837HTE9"/>